<evidence type="ECO:0000256" key="1">
    <source>
        <dbReference type="ARBA" id="ARBA00022801"/>
    </source>
</evidence>
<dbReference type="Pfam" id="PF02545">
    <property type="entry name" value="Maf"/>
    <property type="match status" value="1"/>
</dbReference>
<accession>A0ABC8JWV8</accession>
<proteinExistence type="predicted"/>
<reference evidence="2 3" key="1">
    <citation type="submission" date="2022-03" db="EMBL/GenBank/DDBJ databases">
        <authorList>
            <person name="Macdonald S."/>
            <person name="Ahmed S."/>
            <person name="Newling K."/>
        </authorList>
    </citation>
    <scope>NUCLEOTIDE SEQUENCE [LARGE SCALE GENOMIC DNA]</scope>
</reference>
<dbReference type="InterPro" id="IPR029001">
    <property type="entry name" value="ITPase-like_fam"/>
</dbReference>
<dbReference type="AlphaFoldDB" id="A0ABC8JWV8"/>
<dbReference type="PANTHER" id="PTHR43213">
    <property type="entry name" value="BIFUNCTIONAL DTTP/UTP PYROPHOSPHATASE/METHYLTRANSFERASE PROTEIN-RELATED"/>
    <property type="match status" value="1"/>
</dbReference>
<dbReference type="Gene3D" id="3.90.950.10">
    <property type="match status" value="1"/>
</dbReference>
<keyword evidence="3" id="KW-1185">Reference proteome</keyword>
<organism evidence="2 3">
    <name type="scientific">Eruca vesicaria subsp. sativa</name>
    <name type="common">Garden rocket</name>
    <name type="synonym">Eruca sativa</name>
    <dbReference type="NCBI Taxonomy" id="29727"/>
    <lineage>
        <taxon>Eukaryota</taxon>
        <taxon>Viridiplantae</taxon>
        <taxon>Streptophyta</taxon>
        <taxon>Embryophyta</taxon>
        <taxon>Tracheophyta</taxon>
        <taxon>Spermatophyta</taxon>
        <taxon>Magnoliopsida</taxon>
        <taxon>eudicotyledons</taxon>
        <taxon>Gunneridae</taxon>
        <taxon>Pentapetalae</taxon>
        <taxon>rosids</taxon>
        <taxon>malvids</taxon>
        <taxon>Brassicales</taxon>
        <taxon>Brassicaceae</taxon>
        <taxon>Brassiceae</taxon>
        <taxon>Eruca</taxon>
    </lineage>
</organism>
<gene>
    <name evidence="2" type="ORF">ERUC_LOCUS16531</name>
</gene>
<keyword evidence="1" id="KW-0378">Hydrolase</keyword>
<evidence type="ECO:0000313" key="3">
    <source>
        <dbReference type="Proteomes" id="UP001642260"/>
    </source>
</evidence>
<dbReference type="InterPro" id="IPR003697">
    <property type="entry name" value="Maf-like"/>
</dbReference>
<name>A0ABC8JWV8_ERUVS</name>
<dbReference type="Proteomes" id="UP001642260">
    <property type="component" value="Unassembled WGS sequence"/>
</dbReference>
<protein>
    <submittedName>
        <fullName evidence="2">Uncharacterized protein</fullName>
    </submittedName>
</protein>
<dbReference type="SUPFAM" id="SSF52972">
    <property type="entry name" value="ITPase-like"/>
    <property type="match status" value="1"/>
</dbReference>
<dbReference type="GO" id="GO:0016787">
    <property type="term" value="F:hydrolase activity"/>
    <property type="evidence" value="ECO:0007669"/>
    <property type="project" value="UniProtKB-KW"/>
</dbReference>
<sequence length="122" mass="13421">MENDENEADDTGISIDGRKKRILAEMGYDSVSAELDTQVEYTADIDEKAIRRDKPEDLVVAIAQAKADEIISKPGGVIREKPTTKDEARLFIKGYSGSHGGVVGSVLVYFHEIPEKVIDDIL</sequence>
<dbReference type="EMBL" id="CAKOAT010152931">
    <property type="protein sequence ID" value="CAH8345052.1"/>
    <property type="molecule type" value="Genomic_DNA"/>
</dbReference>
<comment type="caution">
    <text evidence="2">The sequence shown here is derived from an EMBL/GenBank/DDBJ whole genome shotgun (WGS) entry which is preliminary data.</text>
</comment>
<dbReference type="PANTHER" id="PTHR43213:SF4">
    <property type="entry name" value="7-METHYL-GTP PYROPHOSPHATASE"/>
    <property type="match status" value="1"/>
</dbReference>
<evidence type="ECO:0000313" key="2">
    <source>
        <dbReference type="EMBL" id="CAH8345052.1"/>
    </source>
</evidence>